<evidence type="ECO:0000256" key="1">
    <source>
        <dbReference type="SAM" id="MobiDB-lite"/>
    </source>
</evidence>
<dbReference type="InterPro" id="IPR010221">
    <property type="entry name" value="VCBS_dom"/>
</dbReference>
<dbReference type="InterPro" id="IPR038081">
    <property type="entry name" value="CalX-like_sf"/>
</dbReference>
<dbReference type="STRING" id="48467.SAMN02745166_02418"/>
<dbReference type="Proteomes" id="UP000190774">
    <property type="component" value="Unassembled WGS sequence"/>
</dbReference>
<dbReference type="NCBIfam" id="TIGR01965">
    <property type="entry name" value="VCBS_repeat"/>
    <property type="match status" value="4"/>
</dbReference>
<dbReference type="Pfam" id="PF18998">
    <property type="entry name" value="Flg_new_2"/>
    <property type="match status" value="1"/>
</dbReference>
<name>A0A1T4Y405_9BACT</name>
<reference evidence="5" key="1">
    <citation type="submission" date="2017-02" db="EMBL/GenBank/DDBJ databases">
        <authorList>
            <person name="Varghese N."/>
            <person name="Submissions S."/>
        </authorList>
    </citation>
    <scope>NUCLEOTIDE SEQUENCE [LARGE SCALE GENOMIC DNA]</scope>
    <source>
        <strain evidence="5">ATCC 700200</strain>
    </source>
</reference>
<feature type="region of interest" description="Disordered" evidence="1">
    <location>
        <begin position="768"/>
        <end position="789"/>
    </location>
</feature>
<organism evidence="4 5">
    <name type="scientific">Prosthecobacter debontii</name>
    <dbReference type="NCBI Taxonomy" id="48467"/>
    <lineage>
        <taxon>Bacteria</taxon>
        <taxon>Pseudomonadati</taxon>
        <taxon>Verrucomicrobiota</taxon>
        <taxon>Verrucomicrobiia</taxon>
        <taxon>Verrucomicrobiales</taxon>
        <taxon>Verrucomicrobiaceae</taxon>
        <taxon>Prosthecobacter</taxon>
    </lineage>
</organism>
<proteinExistence type="predicted"/>
<dbReference type="InterPro" id="IPR044060">
    <property type="entry name" value="Bacterial_rp_domain"/>
</dbReference>
<dbReference type="EMBL" id="FUYE01000007">
    <property type="protein sequence ID" value="SKA96542.1"/>
    <property type="molecule type" value="Genomic_DNA"/>
</dbReference>
<evidence type="ECO:0000259" key="3">
    <source>
        <dbReference type="Pfam" id="PF18998"/>
    </source>
</evidence>
<evidence type="ECO:0000313" key="5">
    <source>
        <dbReference type="Proteomes" id="UP000190774"/>
    </source>
</evidence>
<evidence type="ECO:0000259" key="2">
    <source>
        <dbReference type="Pfam" id="PF17803"/>
    </source>
</evidence>
<feature type="domain" description="RapA2 cadherin-like" evidence="2">
    <location>
        <begin position="746"/>
        <end position="839"/>
    </location>
</feature>
<evidence type="ECO:0000313" key="4">
    <source>
        <dbReference type="EMBL" id="SKA96542.1"/>
    </source>
</evidence>
<dbReference type="InterPro" id="IPR040853">
    <property type="entry name" value="RapA2_cadherin-like"/>
</dbReference>
<feature type="compositionally biased region" description="Polar residues" evidence="1">
    <location>
        <begin position="771"/>
        <end position="782"/>
    </location>
</feature>
<dbReference type="RefSeq" id="WP_176159381.1">
    <property type="nucleotide sequence ID" value="NZ_FUYE01000007.1"/>
</dbReference>
<accession>A0A1T4Y405</accession>
<dbReference type="Pfam" id="PF17803">
    <property type="entry name" value="Cadherin_4"/>
    <property type="match status" value="2"/>
</dbReference>
<feature type="domain" description="RapA2 cadherin-like" evidence="2">
    <location>
        <begin position="877"/>
        <end position="941"/>
    </location>
</feature>
<dbReference type="SUPFAM" id="SSF141072">
    <property type="entry name" value="CalX-like"/>
    <property type="match status" value="1"/>
</dbReference>
<feature type="domain" description="Bacterial repeat" evidence="3">
    <location>
        <begin position="1730"/>
        <end position="1805"/>
    </location>
</feature>
<protein>
    <submittedName>
        <fullName evidence="4">VCBS repeat-containing protein</fullName>
    </submittedName>
</protein>
<sequence>MFTCSTNRRFGFSATPLGALSLGFLLLFPWVSAKLQAASLQFPQQAFLVSGNQDLESNTMALGLPVTGQKVLFVSDPADDVWFSGNNVRGRLYSVNASNQVLSSYFGEVTRLVKVGGHVIACQFYVYPVPGDPAVRNVPSQTLLINISGTFTTGQTIKTSSDPVAAYFNSLLPSVASPVANPDTGTAVEAGGLNNAIPGFNATGTLLTNDSGAAIAYSFDNSAVPPVLVETVGGLKVTSVINTAATTLATAVPASGNASASGLYGTLNVNAAGTYTYQINDSHAAVQALRLSSNRLQDVFTYTITDERGKKSATSLTVTIQGANDTPVAVADHAFAKESLRTDATAYDGTDPQGYKAQGNVLPNDTDVDRNGESLALSGLVATATGTTNSAPVLTFSGTSSNVNVGYYVFRYNTSTSTRGAALVTATGTQITVATKTPSITLSSMPPAGIGNGETLYFGLKADGSGAGGTGVVSSATATSGPNIALDTATLTGSIVQGMSVSGTGITAGTTVTGMTYDGSGRTNGITLSQSAGLTSTALTFTAPLGTTLTGRYGDLVLQSNGSYVYTPFKNNADIAAGSSVVDSFTYRMTDLEAQTSDGVLHVTVLGSSTQDPDAVADTLAATEAGGTANGTAGTNPSSSGSGVLANDLAKDGGTLSLTAAKSAQTSTISTLSTNSVTAPGGSTYDVKLTGLYGDLYLKASGAYLYVVNNTSTTVEALKTGDSLTDSFQYKVRNSIAGMEDWAATSVVISGAYDAPVAVADTATASASGATLSNPSGQVLSNDTDKDVGDTKTVSRAAAGLSVGSGTSVSPGSTSASGYAELTGSYGTLRIGADGSYKYFLDTTNAAVRALGEGVSMPSPDIFTYEAKDAGGLTATATLSVTITGSNDAPVNTWPASATLETGGQLSFTGGHAVSVSDVDDNLAALRLQVSNGVLTVNETGASFDAAEGILTLAGGAKIYYKSSDDGSGFVSENGTTSITLYGTQAQINAALASLTYTPANGFVGSDTLSLLAVDEGALQDLDTVSLSVLDVPSVADIVVNESSPHAVFIVRGTAGQQVKLSLQDLTATSLDYGPSLEYWNGTSWQSYVADSLITLPTEGELAVRTTVVADTETEGAHSFQLKVTNPYNVSKTALGTIRDDGLGSYWIGAARTPALASDLTAANIFLDDDRPLTVTSPTVNEASPYAVFKVGGIEGQMVKLELGETGANYSAGDAQLGVDTGTALQYWDGTAWLAYTAGSYVAIPKVGAVLDDEAGFLIVRVAVKPDSNNEGAETFKLTAINVGGTRSNGTCTIKDDGTGLVYLGNKTDGNSSVITDPGYPALDNDSIVVDPSTDIVKWGIAGATPAAGLMDTTIIPNTSTTPVIYSGMNNGRFDLHLTTQGLAGNGLDLKGGEATWGISPRTSTSTMKFRFYEPGTTTPYSLTNIYFSFEDAEMNEEFSNFIYWDANGNQVSLPWNSGTFSYSHQPMLKNNNLAVCNGAVLVGKPQAGKWIRVDLRGIAVTGFQFSYRMASSTAGTVQMTHLTGQAGKFGFDVTNANTFTPLTIKADSNDQAQMPDYRSQMTWNPALIGAEVSQLPAPGTLITLGDHPVTMTLTTADQQTATVGFVMTVRASKKPVLTVTTPSTRVTTLEALAPYAVTGQVTDPEGVGIDRVEVVHNGVTLVASLNGTPGDLSRNWSLDLVPVNGPNTLDIRAIDHDGICSDTVSRSFSFTQRYALQIATSGEAGTLSVKVATGGAFSRLNSAPPVSTYTVRAGSVVTLTATPKSNTVFSHWTGLPVGAVNCGKQVILTMPNADINNLVAHFVVNPFVAPIGQGTVFAGVLTPADVATTQIASVGYVTGTLTSAGSFSGQIVNSGKTDRFSATFYGNCQALFSLTPATTSTLNLSDGRTLELGFDAANGTIIATLTQAGKISRATLQRAAYSATNKVSSSLLNRKTRADLTANNQGYFTAALPAIDQTPSMASRMYPQGSGYAMITLLETGTVSVTGVLADGTSFTSSTLLVVSDAAPMFAQLKTPGATSLLGSLGGRLDFAVATHSDVSSRGLVWIRPEVTQTTGTTATAVATQLYTSGWPTGISVGFAGALYDSASMVATQLTLSAPDATKGNAELQFYEGKLVTPVCVRNFNVAANTVTKIPATDKTYTLSVSPTNGQFSGTFTPNWTQPSTKKPAFKGVVVTKGLTGPAGYGFFHSNRSADLDPESGEVTIGLQTP</sequence>
<keyword evidence="5" id="KW-1185">Reference proteome</keyword>
<gene>
    <name evidence="4" type="ORF">SAMN02745166_02418</name>
</gene>